<protein>
    <submittedName>
        <fullName evidence="1">DUF4760 domain-containing protein</fullName>
    </submittedName>
</protein>
<dbReference type="Pfam" id="PF15956">
    <property type="entry name" value="DUF4760"/>
    <property type="match status" value="1"/>
</dbReference>
<sequence length="175" mass="19649">MDGSLVLNLLALAVSIGAFATSAVVARRQLKLANDSNVLPIIIDVFKETRTLEFSRSMEFIRDQLPTSYSPDDGYRNLPEEAKAHIRRVGLFYDDVGKLVAHGVVDEHLILGAYGRAIVGTWEKLAPFVYAEREKHRNLTMTYFEDLAYRAKSMPMQDVHRVLGLRRSPPEVGSS</sequence>
<dbReference type="InterPro" id="IPR031876">
    <property type="entry name" value="DUF4760"/>
</dbReference>
<dbReference type="EMBL" id="CP108318">
    <property type="protein sequence ID" value="WTW63112.1"/>
    <property type="molecule type" value="Genomic_DNA"/>
</dbReference>
<organism evidence="1">
    <name type="scientific">Streptomyces sp. NBC_00003</name>
    <dbReference type="NCBI Taxonomy" id="2903608"/>
    <lineage>
        <taxon>Bacteria</taxon>
        <taxon>Bacillati</taxon>
        <taxon>Actinomycetota</taxon>
        <taxon>Actinomycetes</taxon>
        <taxon>Kitasatosporales</taxon>
        <taxon>Streptomycetaceae</taxon>
        <taxon>Streptomyces</taxon>
    </lineage>
</organism>
<name>A0AAU2V6M9_9ACTN</name>
<dbReference type="AlphaFoldDB" id="A0AAU2V6M9"/>
<gene>
    <name evidence="1" type="ORF">OG549_22015</name>
</gene>
<evidence type="ECO:0000313" key="1">
    <source>
        <dbReference type="EMBL" id="WTW63112.1"/>
    </source>
</evidence>
<proteinExistence type="predicted"/>
<reference evidence="1" key="1">
    <citation type="submission" date="2022-10" db="EMBL/GenBank/DDBJ databases">
        <title>The complete genomes of actinobacterial strains from the NBC collection.</title>
        <authorList>
            <person name="Joergensen T.S."/>
            <person name="Alvarez Arevalo M."/>
            <person name="Sterndorff E.B."/>
            <person name="Faurdal D."/>
            <person name="Vuksanovic O."/>
            <person name="Mourched A.-S."/>
            <person name="Charusanti P."/>
            <person name="Shaw S."/>
            <person name="Blin K."/>
            <person name="Weber T."/>
        </authorList>
    </citation>
    <scope>NUCLEOTIDE SEQUENCE</scope>
    <source>
        <strain evidence="1">NBC_00003</strain>
    </source>
</reference>
<accession>A0AAU2V6M9</accession>